<sequence>QRLQSEIQAAANSWSQNFNLNFQQGINDFTTAFGNIESNYQNLLNSIDANDQAFQANLNAINEYKSFVKDSIRSVITSFEEELAKSCAERYGCVYRDSNNNLNQAGQKLQSLVDLIKPKLNDNTLNPTMELTLFSQQMRDFLSDQQIGADSEFNKYNPWVTSLQTNPFVQYVLSDNAYDSGYQYSSGTKANLESSVRYGGFDYWSSVTTASWWTGEGDNNWQLLSLVDALQKDYNNQDSSYTQLSNVLRGFLGPGKELTQIHLANAFARDIEQRNNAKILGFQLAYLDRSGTEGNMLAGANNYAFFGLPGQTGWNQWAALRCALGVGCIVDQHQMDSVALAISYSVKDVAIESQANYWQGIDSSMQGQVGKYNTEILPAVQNWEAQVANYDKFYTEWKAQAQIAKDKAQADYEASLASLEAERQAWIANSQNEYRDGYLQWSELSANAQSGKAALTDVRTEIRAISTGSNASVTRPVGLSTLVDSFTTKIESIANQGFTFTDQPVDSFLNATTRLQAGESNTGSYTLLGAFNQKSVSTSLEIGGKEFSSIIQGTTTGIYQYSQLISVNDSNRELAFREQEKMLNRNSWNIEYSSVEIGTMVDGQYKDTGLNDEAAINRILKELTNSARYQLEMEKCQAKADPKKDCFSDVVHKGRLDELSSLGYEYKEGKVVRKLDRSEEIKLGIFKDYESLSQAEKEQFGSCYEDPAKCMTSNGKNLLRKDFDYTIDKQTNVATLTRVINNGQILRREGENFFNGTQVETRKFNLAQVMSVMAPKGKDLFDTWGQSDWENFSTQSSEKLKAFYEVDLVAVNKTAQNAVTSIRKIETYNEKKFQTTVDGIKSQEALLKELALAYLTGGMAGMQAAIKGKVEDKINSSLAEAFIRATGGSMEDLQRMSDAFSFVRGRIEQNKIKARENYYSVNDLGGSIERALNKMFNPIISMYTQLPLFGPILTTFTGVGLAITKEIVGDKQYNSTMDRVTARKDRLVEIKANERAMAKSYVDRAISEGSGISLELVSQQSTDFLGARDAARVRKANNARWGVLDQAVGVVGGIVKTAFNAFGMKDRDFAASLKDANRLMFAGNVNTTYGEKAALAGANQLWGMSGPGLSYQTNVLKLSDKEGIAKELGQQALVTAIAKAQGWDKDIVNSIVRKEYGKYEQRKTDKKVQADAIRDTAKLAASFILPTGIAALAGQLAGAAGQIGEIASQIANFAEKSEKVFNVIVRGAVQVVDGSRNGIDGIAAGAGNAVLGYLGATGTFDFGTDMGIFSQSAVGLGISYDKDRGYGGMIGIGNSTTNASVGFYQHGATTLDASYGWTKDSQVTLSHSEGSTQIGLNYNEGRGPREGFNYSLNYDIQQGMASAGASYTIPGQGNWYNKAGLNLNLDRNGLTSSVQYDGVNIASMGPAGFSMQEFDWAMLNINEAQDRQK</sequence>
<dbReference type="Proteomes" id="UP001209737">
    <property type="component" value="Unassembled WGS sequence"/>
</dbReference>
<reference evidence="1 2" key="1">
    <citation type="submission" date="2022-06" db="EMBL/GenBank/DDBJ databases">
        <title>Leptospira isolates from biofilms formed at urban environments.</title>
        <authorList>
            <person name="Ribeiro P.S."/>
            <person name="Sousa T."/>
            <person name="Carvalho N."/>
            <person name="Aburjaile F."/>
            <person name="Neves F."/>
            <person name="Oliveira D."/>
            <person name="Blanco L."/>
            <person name="Lima J."/>
            <person name="Costa F."/>
            <person name="Brenig B."/>
            <person name="Soares S."/>
            <person name="Ramos R."/>
            <person name="Goes-Neto A."/>
            <person name="Matiuzzi M."/>
            <person name="Azevedo V."/>
            <person name="Ristow P."/>
        </authorList>
    </citation>
    <scope>NUCLEOTIDE SEQUENCE [LARGE SCALE GENOMIC DNA]</scope>
    <source>
        <strain evidence="1 2">VSF25</strain>
    </source>
</reference>
<keyword evidence="2" id="KW-1185">Reference proteome</keyword>
<gene>
    <name evidence="1" type="ORF">ND812_18275</name>
</gene>
<feature type="non-terminal residue" evidence="1">
    <location>
        <position position="1429"/>
    </location>
</feature>
<comment type="caution">
    <text evidence="1">The sequence shown here is derived from an EMBL/GenBank/DDBJ whole genome shotgun (WGS) entry which is preliminary data.</text>
</comment>
<dbReference type="RefSeq" id="WP_265376749.1">
    <property type="nucleotide sequence ID" value="NZ_JAMQPV010000010.1"/>
</dbReference>
<organism evidence="1 2">
    <name type="scientific">Leptospira limi</name>
    <dbReference type="NCBI Taxonomy" id="2950023"/>
    <lineage>
        <taxon>Bacteria</taxon>
        <taxon>Pseudomonadati</taxon>
        <taxon>Spirochaetota</taxon>
        <taxon>Spirochaetia</taxon>
        <taxon>Leptospirales</taxon>
        <taxon>Leptospiraceae</taxon>
        <taxon>Leptospira</taxon>
    </lineage>
</organism>
<name>A0ABT3M261_9LEPT</name>
<proteinExistence type="predicted"/>
<dbReference type="NCBIfam" id="TIGR04388">
    <property type="entry name" value="Lepto_longest"/>
    <property type="match status" value="1"/>
</dbReference>
<evidence type="ECO:0000313" key="2">
    <source>
        <dbReference type="Proteomes" id="UP001209737"/>
    </source>
</evidence>
<dbReference type="EMBL" id="JAMQPV010000010">
    <property type="protein sequence ID" value="MCW7464055.1"/>
    <property type="molecule type" value="Genomic_DNA"/>
</dbReference>
<dbReference type="InterPro" id="IPR030885">
    <property type="entry name" value="Lepto_longest"/>
</dbReference>
<feature type="non-terminal residue" evidence="1">
    <location>
        <position position="1"/>
    </location>
</feature>
<accession>A0ABT3M261</accession>
<protein>
    <submittedName>
        <fullName evidence="1">TIGR04388 family protein</fullName>
    </submittedName>
</protein>
<evidence type="ECO:0000313" key="1">
    <source>
        <dbReference type="EMBL" id="MCW7464055.1"/>
    </source>
</evidence>